<dbReference type="PaxDb" id="515619-EUBREC_1267"/>
<dbReference type="KEGG" id="ere:EUBREC_1267"/>
<keyword evidence="2" id="KW-1133">Transmembrane helix</keyword>
<evidence type="ECO:0000313" key="3">
    <source>
        <dbReference type="EMBL" id="ACR75027.1"/>
    </source>
</evidence>
<dbReference type="AlphaFoldDB" id="C4Z810"/>
<name>C4Z810_AGARV</name>
<feature type="region of interest" description="Disordered" evidence="1">
    <location>
        <begin position="78"/>
        <end position="108"/>
    </location>
</feature>
<proteinExistence type="predicted"/>
<evidence type="ECO:0000256" key="2">
    <source>
        <dbReference type="SAM" id="Phobius"/>
    </source>
</evidence>
<keyword evidence="2" id="KW-0472">Membrane</keyword>
<protein>
    <submittedName>
        <fullName evidence="3">Uncharacterized protein</fullName>
    </submittedName>
</protein>
<keyword evidence="2" id="KW-0812">Transmembrane</keyword>
<dbReference type="HOGENOM" id="CLU_2193053_0_0_9"/>
<accession>C4Z810</accession>
<dbReference type="Proteomes" id="UP000001477">
    <property type="component" value="Chromosome"/>
</dbReference>
<dbReference type="STRING" id="515619.EUBREC_1267"/>
<dbReference type="GeneID" id="86988102"/>
<feature type="transmembrane region" description="Helical" evidence="2">
    <location>
        <begin position="31"/>
        <end position="53"/>
    </location>
</feature>
<organism evidence="3 4">
    <name type="scientific">Agathobacter rectalis (strain ATCC 33656 / DSM 3377 / JCM 17463 / KCTC 5835 / VPI 0990)</name>
    <name type="common">Eubacterium rectale</name>
    <dbReference type="NCBI Taxonomy" id="515619"/>
    <lineage>
        <taxon>Bacteria</taxon>
        <taxon>Bacillati</taxon>
        <taxon>Bacillota</taxon>
        <taxon>Clostridia</taxon>
        <taxon>Lachnospirales</taxon>
        <taxon>Lachnospiraceae</taxon>
        <taxon>Agathobacter</taxon>
    </lineage>
</organism>
<evidence type="ECO:0000313" key="4">
    <source>
        <dbReference type="Proteomes" id="UP000001477"/>
    </source>
</evidence>
<reference evidence="3 4" key="1">
    <citation type="journal article" date="2009" name="Proc. Natl. Acad. Sci. U.S.A.">
        <title>Characterizing a model human gut microbiota composed of members of its two dominant bacterial phyla.</title>
        <authorList>
            <person name="Mahowald M.A."/>
            <person name="Rey F.E."/>
            <person name="Seedorf H."/>
            <person name="Turnbaugh P.J."/>
            <person name="Fulton R.S."/>
            <person name="Wollam A."/>
            <person name="Shah N."/>
            <person name="Wang C."/>
            <person name="Magrini V."/>
            <person name="Wilson R.K."/>
            <person name="Cantarel B.L."/>
            <person name="Coutinho P.M."/>
            <person name="Henrissat B."/>
            <person name="Crock L.W."/>
            <person name="Russell A."/>
            <person name="Verberkmoes N.C."/>
            <person name="Hettich R.L."/>
            <person name="Gordon J.I."/>
        </authorList>
    </citation>
    <scope>NUCLEOTIDE SEQUENCE [LARGE SCALE GENOMIC DNA]</scope>
    <source>
        <strain evidence="4">ATCC 33656 / DSM 3377 / JCM 17463 / KCTC 5835 / LMG 30912 / VPI 0990</strain>
    </source>
</reference>
<evidence type="ECO:0000256" key="1">
    <source>
        <dbReference type="SAM" id="MobiDB-lite"/>
    </source>
</evidence>
<sequence>MKKGEILITTGISFFLLCSMGIDSPVPQGQMLVIGGMLISVCVALLGFWFEWIEKGQRESIQRTMEIRRAGKIAAEDTKSTLPVRKTERGRIHNRDSDKEKAQERRVI</sequence>
<gene>
    <name evidence="3" type="ordered locus">EUBREC_1267</name>
</gene>
<dbReference type="RefSeq" id="WP_012742126.1">
    <property type="nucleotide sequence ID" value="NC_012781.1"/>
</dbReference>
<dbReference type="EMBL" id="CP001107">
    <property type="protein sequence ID" value="ACR75027.1"/>
    <property type="molecule type" value="Genomic_DNA"/>
</dbReference>